<gene>
    <name evidence="2" type="primary">mobC</name>
    <name evidence="2" type="ORF">D3226_05475</name>
</gene>
<name>A0ABS1SMM0_9MICO</name>
<dbReference type="EMBL" id="QYAD01000001">
    <property type="protein sequence ID" value="MBL3689412.1"/>
    <property type="molecule type" value="Genomic_DNA"/>
</dbReference>
<dbReference type="Proteomes" id="UP001646141">
    <property type="component" value="Unassembled WGS sequence"/>
</dbReference>
<feature type="domain" description="Bacterial mobilisation" evidence="1">
    <location>
        <begin position="86"/>
        <end position="122"/>
    </location>
</feature>
<organism evidence="2 3">
    <name type="scientific">Leucobacter chromiireducens subsp. chromiireducens</name>
    <dbReference type="NCBI Taxonomy" id="660067"/>
    <lineage>
        <taxon>Bacteria</taxon>
        <taxon>Bacillati</taxon>
        <taxon>Actinomycetota</taxon>
        <taxon>Actinomycetes</taxon>
        <taxon>Micrococcales</taxon>
        <taxon>Microbacteriaceae</taxon>
        <taxon>Leucobacter</taxon>
    </lineage>
</organism>
<keyword evidence="3" id="KW-1185">Reference proteome</keyword>
<sequence>MEMAKPTTATRERLLPGVRVRLAESDAEAVATVAASLGTTQSAAIRLMLRRYDGAAASVRAARDLHAVRDELDSARDAVNATGLAIQRVGNNANQIARAVNGGDPLDVAAVERLTQRLEALQAQHAETARALTAWVDADLRAGVQ</sequence>
<dbReference type="Pfam" id="PF05713">
    <property type="entry name" value="MobC"/>
    <property type="match status" value="1"/>
</dbReference>
<comment type="caution">
    <text evidence="2">The sequence shown here is derived from an EMBL/GenBank/DDBJ whole genome shotgun (WGS) entry which is preliminary data.</text>
</comment>
<reference evidence="2 3" key="1">
    <citation type="submission" date="2018-09" db="EMBL/GenBank/DDBJ databases">
        <title>Comparative genomics of Leucobacter spp.</title>
        <authorList>
            <person name="Reis A.C."/>
            <person name="Kolvenbach B.A."/>
            <person name="Corvini P.F.X."/>
            <person name="Nunes O.C."/>
        </authorList>
    </citation>
    <scope>NUCLEOTIDE SEQUENCE [LARGE SCALE GENOMIC DNA]</scope>
    <source>
        <strain evidence="2 3">L-1</strain>
    </source>
</reference>
<protein>
    <submittedName>
        <fullName evidence="2">Plasmid mobilization relaxosome protein MobC</fullName>
    </submittedName>
</protein>
<proteinExistence type="predicted"/>
<accession>A0ABS1SMM0</accession>
<dbReference type="InterPro" id="IPR008687">
    <property type="entry name" value="MobC"/>
</dbReference>
<evidence type="ECO:0000259" key="1">
    <source>
        <dbReference type="Pfam" id="PF05713"/>
    </source>
</evidence>
<evidence type="ECO:0000313" key="2">
    <source>
        <dbReference type="EMBL" id="MBL3689412.1"/>
    </source>
</evidence>
<evidence type="ECO:0000313" key="3">
    <source>
        <dbReference type="Proteomes" id="UP001646141"/>
    </source>
</evidence>